<dbReference type="EMBL" id="BQXS01012606">
    <property type="protein sequence ID" value="GKT25698.1"/>
    <property type="molecule type" value="Genomic_DNA"/>
</dbReference>
<protein>
    <submittedName>
        <fullName evidence="2">Uncharacterized protein</fullName>
    </submittedName>
</protein>
<feature type="compositionally biased region" description="Basic and acidic residues" evidence="1">
    <location>
        <begin position="205"/>
        <end position="220"/>
    </location>
</feature>
<keyword evidence="3" id="KW-1185">Reference proteome</keyword>
<comment type="caution">
    <text evidence="2">The sequence shown here is derived from an EMBL/GenBank/DDBJ whole genome shotgun (WGS) entry which is preliminary data.</text>
</comment>
<feature type="compositionally biased region" description="Basic residues" evidence="1">
    <location>
        <begin position="237"/>
        <end position="250"/>
    </location>
</feature>
<reference evidence="2" key="1">
    <citation type="submission" date="2022-03" db="EMBL/GenBank/DDBJ databases">
        <title>Draft genome sequence of Aduncisulcus paluster, a free-living microaerophilic Fornicata.</title>
        <authorList>
            <person name="Yuyama I."/>
            <person name="Kume K."/>
            <person name="Tamura T."/>
            <person name="Inagaki Y."/>
            <person name="Hashimoto T."/>
        </authorList>
    </citation>
    <scope>NUCLEOTIDE SEQUENCE</scope>
    <source>
        <strain evidence="2">NY0171</strain>
    </source>
</reference>
<sequence>VRSDEDVPASKRSKTKSTSEKLVTEGQEEEEEEEEEDLPSNEPWEPFVYDGQAFPHCSKLGELFLPFISICATCTRMEICVRVRRMVKEFAAQKDDDGLALWGGCIPLPDDLFNGEEQEAEEKKEAEKEGEDKEKQGENEQNSQEEEEEEEEAGEEATLFTIVRLCYNAAGIGKKRRKILEAIFEILIDMRRPGDDVEEVELDEAALKRQKQEEEREERKRRIQKIKKKREKAETKKQKKKHWRKRRHMK</sequence>
<feature type="compositionally biased region" description="Basic and acidic residues" evidence="1">
    <location>
        <begin position="121"/>
        <end position="138"/>
    </location>
</feature>
<feature type="compositionally biased region" description="Acidic residues" evidence="1">
    <location>
        <begin position="143"/>
        <end position="155"/>
    </location>
</feature>
<name>A0ABQ5K1T2_9EUKA</name>
<feature type="region of interest" description="Disordered" evidence="1">
    <location>
        <begin position="117"/>
        <end position="155"/>
    </location>
</feature>
<proteinExistence type="predicted"/>
<gene>
    <name evidence="2" type="ORF">ADUPG1_013117</name>
</gene>
<feature type="region of interest" description="Disordered" evidence="1">
    <location>
        <begin position="1"/>
        <end position="47"/>
    </location>
</feature>
<feature type="compositionally biased region" description="Basic residues" evidence="1">
    <location>
        <begin position="221"/>
        <end position="230"/>
    </location>
</feature>
<feature type="region of interest" description="Disordered" evidence="1">
    <location>
        <begin position="205"/>
        <end position="250"/>
    </location>
</feature>
<dbReference type="Proteomes" id="UP001057375">
    <property type="component" value="Unassembled WGS sequence"/>
</dbReference>
<feature type="non-terminal residue" evidence="2">
    <location>
        <position position="1"/>
    </location>
</feature>
<evidence type="ECO:0000313" key="3">
    <source>
        <dbReference type="Proteomes" id="UP001057375"/>
    </source>
</evidence>
<accession>A0ABQ5K1T2</accession>
<evidence type="ECO:0000313" key="2">
    <source>
        <dbReference type="EMBL" id="GKT25698.1"/>
    </source>
</evidence>
<feature type="compositionally biased region" description="Acidic residues" evidence="1">
    <location>
        <begin position="26"/>
        <end position="39"/>
    </location>
</feature>
<evidence type="ECO:0000256" key="1">
    <source>
        <dbReference type="SAM" id="MobiDB-lite"/>
    </source>
</evidence>
<organism evidence="2 3">
    <name type="scientific">Aduncisulcus paluster</name>
    <dbReference type="NCBI Taxonomy" id="2918883"/>
    <lineage>
        <taxon>Eukaryota</taxon>
        <taxon>Metamonada</taxon>
        <taxon>Carpediemonas-like organisms</taxon>
        <taxon>Aduncisulcus</taxon>
    </lineage>
</organism>